<comment type="similarity">
    <text evidence="1">Belongs to the diacylglycerol acyltransferase family.</text>
</comment>
<dbReference type="EMBL" id="JAQQAF010000001">
    <property type="protein sequence ID" value="KAJ8509699.1"/>
    <property type="molecule type" value="Genomic_DNA"/>
</dbReference>
<feature type="compositionally biased region" description="Low complexity" evidence="5">
    <location>
        <begin position="1"/>
        <end position="19"/>
    </location>
</feature>
<dbReference type="Pfam" id="PF12146">
    <property type="entry name" value="Hydrolase_4"/>
    <property type="match status" value="1"/>
</dbReference>
<keyword evidence="4" id="KW-0547">Nucleotide-binding</keyword>
<organism evidence="7 8">
    <name type="scientific">Ensete ventricosum</name>
    <name type="common">Abyssinian banana</name>
    <name type="synonym">Musa ensete</name>
    <dbReference type="NCBI Taxonomy" id="4639"/>
    <lineage>
        <taxon>Eukaryota</taxon>
        <taxon>Viridiplantae</taxon>
        <taxon>Streptophyta</taxon>
        <taxon>Embryophyta</taxon>
        <taxon>Tracheophyta</taxon>
        <taxon>Spermatophyta</taxon>
        <taxon>Magnoliopsida</taxon>
        <taxon>Liliopsida</taxon>
        <taxon>Zingiberales</taxon>
        <taxon>Musaceae</taxon>
        <taxon>Ensete</taxon>
    </lineage>
</organism>
<dbReference type="CDD" id="cd07987">
    <property type="entry name" value="LPLAT_MGAT-like"/>
    <property type="match status" value="1"/>
</dbReference>
<dbReference type="PANTHER" id="PTHR22753:SF14">
    <property type="entry name" value="MONOACYLGLYCEROL_DIACYLGLYCEROL O-ACYLTRANSFERASE"/>
    <property type="match status" value="1"/>
</dbReference>
<keyword evidence="8" id="KW-1185">Reference proteome</keyword>
<evidence type="ECO:0000259" key="6">
    <source>
        <dbReference type="PROSITE" id="PS50011"/>
    </source>
</evidence>
<dbReference type="Proteomes" id="UP001222027">
    <property type="component" value="Unassembled WGS sequence"/>
</dbReference>
<dbReference type="GO" id="GO:0019432">
    <property type="term" value="P:triglyceride biosynthetic process"/>
    <property type="evidence" value="ECO:0007669"/>
    <property type="project" value="UniProtKB-ARBA"/>
</dbReference>
<evidence type="ECO:0000256" key="2">
    <source>
        <dbReference type="ARBA" id="ARBA00022679"/>
    </source>
</evidence>
<feature type="compositionally biased region" description="Basic and acidic residues" evidence="5">
    <location>
        <begin position="763"/>
        <end position="772"/>
    </location>
</feature>
<protein>
    <recommendedName>
        <fullName evidence="6">Protein kinase domain-containing protein</fullName>
    </recommendedName>
</protein>
<dbReference type="InterPro" id="IPR000719">
    <property type="entry name" value="Prot_kinase_dom"/>
</dbReference>
<feature type="domain" description="Protein kinase" evidence="6">
    <location>
        <begin position="823"/>
        <end position="984"/>
    </location>
</feature>
<dbReference type="FunFam" id="3.30.200.20:FF:000021">
    <property type="entry name" value="probable serine/threonine-protein kinase At1g54610"/>
    <property type="match status" value="1"/>
</dbReference>
<dbReference type="InterPro" id="IPR022742">
    <property type="entry name" value="Hydrolase_4"/>
</dbReference>
<dbReference type="PROSITE" id="PS00107">
    <property type="entry name" value="PROTEIN_KINASE_ATP"/>
    <property type="match status" value="1"/>
</dbReference>
<evidence type="ECO:0000256" key="1">
    <source>
        <dbReference type="ARBA" id="ARBA00005420"/>
    </source>
</evidence>
<dbReference type="SUPFAM" id="SSF56112">
    <property type="entry name" value="Protein kinase-like (PK-like)"/>
    <property type="match status" value="1"/>
</dbReference>
<evidence type="ECO:0000256" key="4">
    <source>
        <dbReference type="PROSITE-ProRule" id="PRU10141"/>
    </source>
</evidence>
<feature type="compositionally biased region" description="Basic and acidic residues" evidence="5">
    <location>
        <begin position="685"/>
        <end position="705"/>
    </location>
</feature>
<evidence type="ECO:0000256" key="3">
    <source>
        <dbReference type="ARBA" id="ARBA00023315"/>
    </source>
</evidence>
<dbReference type="SUPFAM" id="SSF53474">
    <property type="entry name" value="alpha/beta-Hydrolases"/>
    <property type="match status" value="1"/>
</dbReference>
<dbReference type="Gene3D" id="3.30.200.20">
    <property type="entry name" value="Phosphorylase Kinase, domain 1"/>
    <property type="match status" value="1"/>
</dbReference>
<reference evidence="7 8" key="1">
    <citation type="submission" date="2022-12" db="EMBL/GenBank/DDBJ databases">
        <title>Chromosome-scale assembly of the Ensete ventricosum genome.</title>
        <authorList>
            <person name="Dussert Y."/>
            <person name="Stocks J."/>
            <person name="Wendawek A."/>
            <person name="Woldeyes F."/>
            <person name="Nichols R.A."/>
            <person name="Borrell J.S."/>
        </authorList>
    </citation>
    <scope>NUCLEOTIDE SEQUENCE [LARGE SCALE GENOMIC DNA]</scope>
    <source>
        <strain evidence="8">cv. Maze</strain>
        <tissue evidence="7">Seeds</tissue>
    </source>
</reference>
<dbReference type="InterPro" id="IPR017441">
    <property type="entry name" value="Protein_kinase_ATP_BS"/>
</dbReference>
<dbReference type="AlphaFoldDB" id="A0AAV8RTU0"/>
<feature type="binding site" evidence="4">
    <location>
        <position position="852"/>
    </location>
    <ligand>
        <name>ATP</name>
        <dbReference type="ChEBI" id="CHEBI:30616"/>
    </ligand>
</feature>
<feature type="compositionally biased region" description="Basic and acidic residues" evidence="5">
    <location>
        <begin position="36"/>
        <end position="45"/>
    </location>
</feature>
<evidence type="ECO:0000256" key="5">
    <source>
        <dbReference type="SAM" id="MobiDB-lite"/>
    </source>
</evidence>
<accession>A0AAV8RTU0</accession>
<dbReference type="GO" id="GO:0004672">
    <property type="term" value="F:protein kinase activity"/>
    <property type="evidence" value="ECO:0007669"/>
    <property type="project" value="InterPro"/>
</dbReference>
<dbReference type="PANTHER" id="PTHR22753">
    <property type="entry name" value="TRANSMEMBRANE PROTEIN 68"/>
    <property type="match status" value="1"/>
</dbReference>
<gene>
    <name evidence="7" type="ORF">OPV22_000133</name>
</gene>
<evidence type="ECO:0000313" key="8">
    <source>
        <dbReference type="Proteomes" id="UP001222027"/>
    </source>
</evidence>
<keyword evidence="3" id="KW-0012">Acyltransferase</keyword>
<feature type="compositionally biased region" description="Basic and acidic residues" evidence="5">
    <location>
        <begin position="933"/>
        <end position="944"/>
    </location>
</feature>
<sequence>MSLSSSPFPALPSLPFSPCRPRPPRPRLRLAAVSDSRVRDAPRWESDRARRTFGHSEEVKKVSGAENGGLDVLYDDGFGAVSVKDYFDAAKAINKPDGGPPRWFCPVDCGAPIKDSPLLLFLPGTDGVGMGLILHHKSLGKVFEVRCLHIPINDRTPFEGLVKFVENSVKNEHAMSPDKPIYLVGDSFGGCLALAVAARNPNIDLVLVLVNPATSFGKSQVQPLIPIMGALPSELHVTVPYLLSFIMGDPVKMAMACVEDNLPILQTFEELSNSLTSLLPLLSELADIIPQDTLLWKLNLLKSGAAYVNSRLHAVKAEVLVLASGKDNLLPSGDEADRLWASLKNCKVRYFKDSGHTLLLEDGMNLLTILKGTITYRRSGRHDNVTDYLPPSVSDFKTIHQSDRWFKVATSPVIFSTLEDGRVVRNLAGVPDKGPVLLVGNHMLIGLELRTIYEEFLREKNVILRGMGHPVLFSKATETSRKEISAIDNVSVYGALPVTPLNMYRLFSRGSFVLLYPGGAREALHRKGEEHKLFWPKNPEFVRMAARFGATIVPFGVVGEDDIVELVLDYDDQKNIPFIKEWIEEMNQDVVKIRAGVDDEISNQQVYFPGLLPKLPGRLYYLFGKPIETRGMDILKHRKNANVLYLQINLDGFVQNLLQSEACLFSDQQTGMIVSPDTVISAKPKPGDKKTKPRLSDSPRKKLSEACEASARPSPASVDLPRLREKERPSGPAHVASGRKSQASLPVVETVADAPDAAVQVEDTERPPVERQPRRRRPRPDPRLSNPPGHVHGEQVAAGWPAWLSHAAGEAIKGWMPRRADTFEKIDKIGQGTYSNVYKAKDILTGKIVALKKVRFDTMEPESVKFMAREINILRHLDHPNVVKLEGLFFNTAPYACDPSSLPKYPPSKEMDAKLRDEARRLRTAGGKANVNESKKMRSRDRASRAVPAPEANAELQVNVDLMWTGSYILAWNCMGLVLTDASQ</sequence>
<keyword evidence="4" id="KW-0067">ATP-binding</keyword>
<dbReference type="GO" id="GO:0005524">
    <property type="term" value="F:ATP binding"/>
    <property type="evidence" value="ECO:0007669"/>
    <property type="project" value="UniProtKB-UniRule"/>
</dbReference>
<feature type="region of interest" description="Disordered" evidence="5">
    <location>
        <begin position="924"/>
        <end position="948"/>
    </location>
</feature>
<dbReference type="GO" id="GO:0004144">
    <property type="term" value="F:diacylglycerol O-acyltransferase activity"/>
    <property type="evidence" value="ECO:0007669"/>
    <property type="project" value="UniProtKB-ARBA"/>
</dbReference>
<dbReference type="InterPro" id="IPR029058">
    <property type="entry name" value="AB_hydrolase_fold"/>
</dbReference>
<dbReference type="InterPro" id="IPR011009">
    <property type="entry name" value="Kinase-like_dom_sf"/>
</dbReference>
<dbReference type="Pfam" id="PF00069">
    <property type="entry name" value="Pkinase"/>
    <property type="match status" value="1"/>
</dbReference>
<dbReference type="GO" id="GO:0016020">
    <property type="term" value="C:membrane"/>
    <property type="evidence" value="ECO:0007669"/>
    <property type="project" value="TreeGrafter"/>
</dbReference>
<dbReference type="PROSITE" id="PS50011">
    <property type="entry name" value="PROTEIN_KINASE_DOM"/>
    <property type="match status" value="1"/>
</dbReference>
<dbReference type="InterPro" id="IPR007130">
    <property type="entry name" value="DAGAT"/>
</dbReference>
<feature type="region of interest" description="Disordered" evidence="5">
    <location>
        <begin position="677"/>
        <end position="794"/>
    </location>
</feature>
<proteinExistence type="inferred from homology"/>
<dbReference type="Gene3D" id="3.40.50.1820">
    <property type="entry name" value="alpha/beta hydrolase"/>
    <property type="match status" value="1"/>
</dbReference>
<keyword evidence="2" id="KW-0808">Transferase</keyword>
<feature type="region of interest" description="Disordered" evidence="5">
    <location>
        <begin position="1"/>
        <end position="45"/>
    </location>
</feature>
<name>A0AAV8RTU0_ENSVE</name>
<comment type="caution">
    <text evidence="7">The sequence shown here is derived from an EMBL/GenBank/DDBJ whole genome shotgun (WGS) entry which is preliminary data.</text>
</comment>
<evidence type="ECO:0000313" key="7">
    <source>
        <dbReference type="EMBL" id="KAJ8509699.1"/>
    </source>
</evidence>
<dbReference type="Pfam" id="PF03982">
    <property type="entry name" value="DAGAT"/>
    <property type="match status" value="1"/>
</dbReference>